<dbReference type="Pfam" id="PF13193">
    <property type="entry name" value="AMP-binding_C"/>
    <property type="match status" value="1"/>
</dbReference>
<sequence>MNERHRDPGQAAANPQGETPPPWVDGLTIGQVLRETARRFPHADAFVFCQLDQRCTWAELDQEVDRVARSLLSLGLQPGDHFGVWATNIPQWVLLQFATARIGVVLVNINPAYRTAELEYALAQSDVRGLALIDHFKSTDYFASLHKACPELARCQPGELASPAFPRLKWVLALRGEAPAGTLPWDDFLARADEVPAAQLAAAESRLSPTDKINIQYTSGTTGHPKGAMLSHRNILINAYYAGMCQRLRHTDRICIPVPLYHCFGCVLGTLCAVVHGAAMVFPAEGFYAGETLAAIEAERCTVIYGVPTMFIAQFEHPDYPRRNLSSLRTGIMAGSPCPIELMKRVTREMGAREITIGYGQTEASPLITQTRTDDPLELRVGTVGRPIPGVEVKIVDPETGQELGDRQPGELCARGHGVMLGYYNMPDKTAEAVDPQGWLHTGDLALREPNGYYRITGRLKDLIIRGGENIYPREIEERLYEHPAVEDVQVVGVPDRKFGEEVLAWIKLREGHQLTAEEVRDFCRATLAHFKVPKYVKFVDAFPTTVTGKIQKFKIREQAIHDLGLEDVARIETA</sequence>
<keyword evidence="2" id="KW-0436">Ligase</keyword>
<dbReference type="InterPro" id="IPR020845">
    <property type="entry name" value="AMP-binding_CS"/>
</dbReference>
<dbReference type="GO" id="GO:0031956">
    <property type="term" value="F:medium-chain fatty acid-CoA ligase activity"/>
    <property type="evidence" value="ECO:0007669"/>
    <property type="project" value="TreeGrafter"/>
</dbReference>
<evidence type="ECO:0000259" key="4">
    <source>
        <dbReference type="Pfam" id="PF00501"/>
    </source>
</evidence>
<evidence type="ECO:0000256" key="3">
    <source>
        <dbReference type="SAM" id="MobiDB-lite"/>
    </source>
</evidence>
<dbReference type="InterPro" id="IPR000873">
    <property type="entry name" value="AMP-dep_synth/lig_dom"/>
</dbReference>
<dbReference type="PROSITE" id="PS00455">
    <property type="entry name" value="AMP_BINDING"/>
    <property type="match status" value="1"/>
</dbReference>
<dbReference type="Gene3D" id="3.40.50.12780">
    <property type="entry name" value="N-terminal domain of ligase-like"/>
    <property type="match status" value="1"/>
</dbReference>
<accession>A0A7C4QXA2</accession>
<dbReference type="FunFam" id="3.30.300.30:FF:000008">
    <property type="entry name" value="2,3-dihydroxybenzoate-AMP ligase"/>
    <property type="match status" value="1"/>
</dbReference>
<dbReference type="Gene3D" id="3.30.300.30">
    <property type="match status" value="1"/>
</dbReference>
<evidence type="ECO:0000256" key="1">
    <source>
        <dbReference type="ARBA" id="ARBA00006432"/>
    </source>
</evidence>
<dbReference type="InterPro" id="IPR042099">
    <property type="entry name" value="ANL_N_sf"/>
</dbReference>
<gene>
    <name evidence="6" type="ORF">ENS64_15810</name>
</gene>
<dbReference type="EMBL" id="DSVQ01000018">
    <property type="protein sequence ID" value="HGT40710.1"/>
    <property type="molecule type" value="Genomic_DNA"/>
</dbReference>
<dbReference type="PANTHER" id="PTHR43201:SF5">
    <property type="entry name" value="MEDIUM-CHAIN ACYL-COA LIGASE ACSF2, MITOCHONDRIAL"/>
    <property type="match status" value="1"/>
</dbReference>
<comment type="similarity">
    <text evidence="1">Belongs to the ATP-dependent AMP-binding enzyme family.</text>
</comment>
<proteinExistence type="inferred from homology"/>
<dbReference type="AlphaFoldDB" id="A0A7C4QXA2"/>
<dbReference type="CDD" id="cd05917">
    <property type="entry name" value="FACL_like_2"/>
    <property type="match status" value="1"/>
</dbReference>
<feature type="domain" description="AMP-binding enzyme C-terminal" evidence="5">
    <location>
        <begin position="475"/>
        <end position="550"/>
    </location>
</feature>
<dbReference type="InterPro" id="IPR025110">
    <property type="entry name" value="AMP-bd_C"/>
</dbReference>
<dbReference type="Pfam" id="PF00501">
    <property type="entry name" value="AMP-binding"/>
    <property type="match status" value="1"/>
</dbReference>
<comment type="caution">
    <text evidence="6">The sequence shown here is derived from an EMBL/GenBank/DDBJ whole genome shotgun (WGS) entry which is preliminary data.</text>
</comment>
<evidence type="ECO:0000313" key="6">
    <source>
        <dbReference type="EMBL" id="HGT40710.1"/>
    </source>
</evidence>
<feature type="domain" description="AMP-dependent synthetase/ligase" evidence="4">
    <location>
        <begin position="33"/>
        <end position="424"/>
    </location>
</feature>
<protein>
    <submittedName>
        <fullName evidence="6">AMP-binding protein</fullName>
    </submittedName>
</protein>
<dbReference type="PANTHER" id="PTHR43201">
    <property type="entry name" value="ACYL-COA SYNTHETASE"/>
    <property type="match status" value="1"/>
</dbReference>
<dbReference type="InterPro" id="IPR045851">
    <property type="entry name" value="AMP-bd_C_sf"/>
</dbReference>
<name>A0A7C4QXA2_9PLAN</name>
<dbReference type="GO" id="GO:0006631">
    <property type="term" value="P:fatty acid metabolic process"/>
    <property type="evidence" value="ECO:0007669"/>
    <property type="project" value="TreeGrafter"/>
</dbReference>
<organism evidence="6">
    <name type="scientific">Schlesneria paludicola</name>
    <dbReference type="NCBI Taxonomy" id="360056"/>
    <lineage>
        <taxon>Bacteria</taxon>
        <taxon>Pseudomonadati</taxon>
        <taxon>Planctomycetota</taxon>
        <taxon>Planctomycetia</taxon>
        <taxon>Planctomycetales</taxon>
        <taxon>Planctomycetaceae</taxon>
        <taxon>Schlesneria</taxon>
    </lineage>
</organism>
<dbReference type="FunFam" id="3.40.50.12780:FF:000003">
    <property type="entry name" value="Long-chain-fatty-acid--CoA ligase FadD"/>
    <property type="match status" value="1"/>
</dbReference>
<evidence type="ECO:0000256" key="2">
    <source>
        <dbReference type="ARBA" id="ARBA00022598"/>
    </source>
</evidence>
<dbReference type="SUPFAM" id="SSF56801">
    <property type="entry name" value="Acetyl-CoA synthetase-like"/>
    <property type="match status" value="1"/>
</dbReference>
<feature type="region of interest" description="Disordered" evidence="3">
    <location>
        <begin position="1"/>
        <end position="24"/>
    </location>
</feature>
<reference evidence="6" key="1">
    <citation type="journal article" date="2020" name="mSystems">
        <title>Genome- and Community-Level Interaction Insights into Carbon Utilization and Element Cycling Functions of Hydrothermarchaeota in Hydrothermal Sediment.</title>
        <authorList>
            <person name="Zhou Z."/>
            <person name="Liu Y."/>
            <person name="Xu W."/>
            <person name="Pan J."/>
            <person name="Luo Z.H."/>
            <person name="Li M."/>
        </authorList>
    </citation>
    <scope>NUCLEOTIDE SEQUENCE [LARGE SCALE GENOMIC DNA]</scope>
    <source>
        <strain evidence="6">SpSt-508</strain>
    </source>
</reference>
<evidence type="ECO:0000259" key="5">
    <source>
        <dbReference type="Pfam" id="PF13193"/>
    </source>
</evidence>